<proteinExistence type="predicted"/>
<dbReference type="SMART" id="SM00833">
    <property type="entry name" value="CobW_C"/>
    <property type="match status" value="1"/>
</dbReference>
<comment type="caution">
    <text evidence="2">The sequence shown here is derived from an EMBL/GenBank/DDBJ whole genome shotgun (WGS) entry which is preliminary data.</text>
</comment>
<dbReference type="InterPro" id="IPR051927">
    <property type="entry name" value="Zn_Chap_cDPG_Synth"/>
</dbReference>
<dbReference type="OrthoDB" id="9808822at2"/>
<dbReference type="Pfam" id="PF07683">
    <property type="entry name" value="CobW_C"/>
    <property type="match status" value="1"/>
</dbReference>
<dbReference type="PANTHER" id="PTHR43603:SF1">
    <property type="entry name" value="ZINC-REGULATED GTPASE METALLOPROTEIN ACTIVATOR 1"/>
    <property type="match status" value="1"/>
</dbReference>
<dbReference type="AlphaFoldDB" id="A0A3P1WS55"/>
<evidence type="ECO:0000313" key="3">
    <source>
        <dbReference type="Proteomes" id="UP000280935"/>
    </source>
</evidence>
<sequence length="333" mass="36024">MDQVDVVAVVGACLSERRRYARHLAELVDVPLLTSTDLLQRRDPLATANREAEFGPVVIEFPDGTPLQQVIGVLADPDGRTRLIEIVCVVDAAHLVADLQGMETVAEPVGDGPVEVRFTTRARAVCAQLEFASTVVVVNWEACEDIGAGVALIGHLAPRARIELDAGIVVPLDPDRPYGLDQDRPGWVALLNDDLAPAHTHPRVQAFRYEQHRPLHPGRLLTTLDAMSGNRFGLVLRSSGFARLATRQGLIAQWDHVGTVISLDPVGKDRPGEEPLSIGQDLGIIGLDLDVPALVEALDAAALTDDEFLAGPTLWAGLPDPLPAWPHPSHRRR</sequence>
<dbReference type="SUPFAM" id="SSF90002">
    <property type="entry name" value="Hypothetical protein YjiA, C-terminal domain"/>
    <property type="match status" value="1"/>
</dbReference>
<evidence type="ECO:0000313" key="2">
    <source>
        <dbReference type="EMBL" id="RRD49384.1"/>
    </source>
</evidence>
<dbReference type="InterPro" id="IPR011629">
    <property type="entry name" value="CobW-like_C"/>
</dbReference>
<dbReference type="RefSeq" id="WP_125228029.1">
    <property type="nucleotide sequence ID" value="NZ_RQYT01000017.1"/>
</dbReference>
<protein>
    <recommendedName>
        <fullName evidence="1">CobW C-terminal domain-containing protein</fullName>
    </recommendedName>
</protein>
<organism evidence="2 3">
    <name type="scientific">Arachnia propionica</name>
    <dbReference type="NCBI Taxonomy" id="1750"/>
    <lineage>
        <taxon>Bacteria</taxon>
        <taxon>Bacillati</taxon>
        <taxon>Actinomycetota</taxon>
        <taxon>Actinomycetes</taxon>
        <taxon>Propionibacteriales</taxon>
        <taxon>Propionibacteriaceae</taxon>
        <taxon>Arachnia</taxon>
    </lineage>
</organism>
<feature type="domain" description="CobW C-terminal" evidence="1">
    <location>
        <begin position="204"/>
        <end position="302"/>
    </location>
</feature>
<gene>
    <name evidence="2" type="ORF">EII35_08445</name>
</gene>
<dbReference type="EMBL" id="RQYT01000017">
    <property type="protein sequence ID" value="RRD49384.1"/>
    <property type="molecule type" value="Genomic_DNA"/>
</dbReference>
<reference evidence="2 3" key="1">
    <citation type="submission" date="2018-11" db="EMBL/GenBank/DDBJ databases">
        <title>Genomes From Bacteria Associated with the Canine Oral Cavity: a Test Case for Automated Genome-Based Taxonomic Assignment.</title>
        <authorList>
            <person name="Coil D.A."/>
            <person name="Jospin G."/>
            <person name="Darling A.E."/>
            <person name="Wallis C."/>
            <person name="Davis I.J."/>
            <person name="Harris S."/>
            <person name="Eisen J.A."/>
            <person name="Holcombe L.J."/>
            <person name="O'Flynn C."/>
        </authorList>
    </citation>
    <scope>NUCLEOTIDE SEQUENCE [LARGE SCALE GENOMIC DNA]</scope>
    <source>
        <strain evidence="2 3">OH2822_COT-296</strain>
    </source>
</reference>
<dbReference type="PANTHER" id="PTHR43603">
    <property type="entry name" value="COBW DOMAIN-CONTAINING PROTEIN DDB_G0274527"/>
    <property type="match status" value="1"/>
</dbReference>
<accession>A0A3P1WS55</accession>
<evidence type="ECO:0000259" key="1">
    <source>
        <dbReference type="SMART" id="SM00833"/>
    </source>
</evidence>
<name>A0A3P1WS55_9ACTN</name>
<dbReference type="Proteomes" id="UP000280935">
    <property type="component" value="Unassembled WGS sequence"/>
</dbReference>